<dbReference type="InterPro" id="IPR000719">
    <property type="entry name" value="Prot_kinase_dom"/>
</dbReference>
<evidence type="ECO:0000256" key="3">
    <source>
        <dbReference type="ARBA" id="ARBA00022777"/>
    </source>
</evidence>
<gene>
    <name evidence="9" type="ORF">O1G21_39265</name>
</gene>
<dbReference type="PANTHER" id="PTHR43289">
    <property type="entry name" value="MITOGEN-ACTIVATED PROTEIN KINASE KINASE KINASE 20-RELATED"/>
    <property type="match status" value="1"/>
</dbReference>
<dbReference type="GO" id="GO:0016301">
    <property type="term" value="F:kinase activity"/>
    <property type="evidence" value="ECO:0007669"/>
    <property type="project" value="UniProtKB-KW"/>
</dbReference>
<keyword evidence="7" id="KW-1133">Transmembrane helix</keyword>
<evidence type="ECO:0000256" key="6">
    <source>
        <dbReference type="SAM" id="MobiDB-lite"/>
    </source>
</evidence>
<name>A0ABY7QFT0_9ACTN</name>
<dbReference type="PROSITE" id="PS00108">
    <property type="entry name" value="PROTEIN_KINASE_ST"/>
    <property type="match status" value="1"/>
</dbReference>
<dbReference type="Gene3D" id="1.10.510.10">
    <property type="entry name" value="Transferase(Phosphotransferase) domain 1"/>
    <property type="match status" value="1"/>
</dbReference>
<proteinExistence type="predicted"/>
<sequence length="545" mass="57542">MTAQPYGAQPFSAYEALSPEDPREVGGYRLCARLGAGGMGRVYLAYTPGGRPVALKVVRPELAEDPEFRHRFAQEVASARRIHGLYTAQVVDAGTDAAVPWLATTFVPGPSLHQVVRRYGPLPERTVLLLLAGIAEALQAIHAAGVVHRDLKPGNVLVAADGPRVIDFGIARAADASPLTGTGLRIGSPGFMAPEQALGLPATPATDVFALGALSTFIASGRAPFGDGPEQVSLYRAVHEEPDLSALPHGLHDLVRHCLAKNPEDRPGTAWLIEAARRHLATGGELRFTDGWLPLQVSSELNRHTALPATPAPPATVLDPAGAAAAPVLPAPAPTRRAAEPARPEPARASRRRREGTRGVRTGLLTATALLIGAAAAFFLLDYFEYFDDSTEQPAAATADLPPATAPAPAPSSVSPQQTAASGYTAAYTNLELTSPDRDHEFDLRAGKVTQDTSSWYLARQAGAFYIAEDNDAYIAPTGPLTLPDCLTGIDTKPTSALPFTTLRVDRSFCVRSHGGQDIAIIRTLATASDDGPVKVSITAYRRTA</sequence>
<feature type="domain" description="Protein kinase" evidence="8">
    <location>
        <begin position="28"/>
        <end position="282"/>
    </location>
</feature>
<dbReference type="EMBL" id="CP115450">
    <property type="protein sequence ID" value="WBP91332.1"/>
    <property type="molecule type" value="Genomic_DNA"/>
</dbReference>
<feature type="region of interest" description="Disordered" evidence="6">
    <location>
        <begin position="399"/>
        <end position="421"/>
    </location>
</feature>
<feature type="compositionally biased region" description="Basic and acidic residues" evidence="6">
    <location>
        <begin position="337"/>
        <end position="348"/>
    </location>
</feature>
<feature type="region of interest" description="Disordered" evidence="6">
    <location>
        <begin position="326"/>
        <end position="358"/>
    </location>
</feature>
<keyword evidence="2 5" id="KW-0547">Nucleotide-binding</keyword>
<evidence type="ECO:0000256" key="5">
    <source>
        <dbReference type="PROSITE-ProRule" id="PRU10141"/>
    </source>
</evidence>
<dbReference type="Pfam" id="PF00069">
    <property type="entry name" value="Pkinase"/>
    <property type="match status" value="1"/>
</dbReference>
<evidence type="ECO:0000256" key="7">
    <source>
        <dbReference type="SAM" id="Phobius"/>
    </source>
</evidence>
<dbReference type="InterPro" id="IPR017441">
    <property type="entry name" value="Protein_kinase_ATP_BS"/>
</dbReference>
<keyword evidence="7" id="KW-0812">Transmembrane</keyword>
<keyword evidence="10" id="KW-1185">Reference proteome</keyword>
<keyword evidence="7" id="KW-0472">Membrane</keyword>
<dbReference type="SUPFAM" id="SSF56112">
    <property type="entry name" value="Protein kinase-like (PK-like)"/>
    <property type="match status" value="1"/>
</dbReference>
<keyword evidence="4 5" id="KW-0067">ATP-binding</keyword>
<evidence type="ECO:0000256" key="2">
    <source>
        <dbReference type="ARBA" id="ARBA00022741"/>
    </source>
</evidence>
<feature type="compositionally biased region" description="Low complexity" evidence="6">
    <location>
        <begin position="411"/>
        <end position="421"/>
    </location>
</feature>
<evidence type="ECO:0000256" key="4">
    <source>
        <dbReference type="ARBA" id="ARBA00022840"/>
    </source>
</evidence>
<dbReference type="RefSeq" id="WP_270150607.1">
    <property type="nucleotide sequence ID" value="NZ_CP115450.1"/>
</dbReference>
<dbReference type="Gene3D" id="3.30.200.20">
    <property type="entry name" value="Phosphorylase Kinase, domain 1"/>
    <property type="match status" value="1"/>
</dbReference>
<protein>
    <submittedName>
        <fullName evidence="9">Serine/threonine-protein kinase</fullName>
    </submittedName>
</protein>
<dbReference type="PANTHER" id="PTHR43289:SF34">
    <property type="entry name" value="SERINE_THREONINE-PROTEIN KINASE YBDM-RELATED"/>
    <property type="match status" value="1"/>
</dbReference>
<evidence type="ECO:0000259" key="8">
    <source>
        <dbReference type="PROSITE" id="PS50011"/>
    </source>
</evidence>
<feature type="transmembrane region" description="Helical" evidence="7">
    <location>
        <begin position="360"/>
        <end position="381"/>
    </location>
</feature>
<feature type="binding site" evidence="5">
    <location>
        <position position="56"/>
    </location>
    <ligand>
        <name>ATP</name>
        <dbReference type="ChEBI" id="CHEBI:30616"/>
    </ligand>
</feature>
<evidence type="ECO:0000313" key="10">
    <source>
        <dbReference type="Proteomes" id="UP001212821"/>
    </source>
</evidence>
<evidence type="ECO:0000313" key="9">
    <source>
        <dbReference type="EMBL" id="WBP91332.1"/>
    </source>
</evidence>
<dbReference type="SMART" id="SM00220">
    <property type="entry name" value="S_TKc"/>
    <property type="match status" value="1"/>
</dbReference>
<dbReference type="InterPro" id="IPR011009">
    <property type="entry name" value="Kinase-like_dom_sf"/>
</dbReference>
<keyword evidence="1" id="KW-0808">Transferase</keyword>
<dbReference type="PROSITE" id="PS00107">
    <property type="entry name" value="PROTEIN_KINASE_ATP"/>
    <property type="match status" value="1"/>
</dbReference>
<organism evidence="9 10">
    <name type="scientific">Kitasatospora cathayae</name>
    <dbReference type="NCBI Taxonomy" id="3004092"/>
    <lineage>
        <taxon>Bacteria</taxon>
        <taxon>Bacillati</taxon>
        <taxon>Actinomycetota</taxon>
        <taxon>Actinomycetes</taxon>
        <taxon>Kitasatosporales</taxon>
        <taxon>Streptomycetaceae</taxon>
        <taxon>Kitasatospora</taxon>
    </lineage>
</organism>
<dbReference type="InterPro" id="IPR008271">
    <property type="entry name" value="Ser/Thr_kinase_AS"/>
</dbReference>
<reference evidence="10" key="1">
    <citation type="submission" date="2022-12" db="EMBL/GenBank/DDBJ databases">
        <authorList>
            <person name="Mo P."/>
        </authorList>
    </citation>
    <scope>NUCLEOTIDE SEQUENCE [LARGE SCALE GENOMIC DNA]</scope>
    <source>
        <strain evidence="10">HUAS 3-15</strain>
    </source>
</reference>
<evidence type="ECO:0000256" key="1">
    <source>
        <dbReference type="ARBA" id="ARBA00022679"/>
    </source>
</evidence>
<accession>A0ABY7QFT0</accession>
<dbReference type="PROSITE" id="PS50011">
    <property type="entry name" value="PROTEIN_KINASE_DOM"/>
    <property type="match status" value="1"/>
</dbReference>
<dbReference type="CDD" id="cd14014">
    <property type="entry name" value="STKc_PknB_like"/>
    <property type="match status" value="1"/>
</dbReference>
<keyword evidence="3 9" id="KW-0418">Kinase</keyword>
<dbReference type="Proteomes" id="UP001212821">
    <property type="component" value="Chromosome"/>
</dbReference>